<name>A0A059F5F5_9MICR</name>
<dbReference type="Proteomes" id="UP000030655">
    <property type="component" value="Unassembled WGS sequence"/>
</dbReference>
<keyword evidence="2" id="KW-1185">Reference proteome</keyword>
<dbReference type="VEuPathDB" id="MicrosporidiaDB:H312_00242"/>
<dbReference type="HOGENOM" id="CLU_563793_0_0_1"/>
<evidence type="ECO:0000313" key="1">
    <source>
        <dbReference type="EMBL" id="KCZ82219.1"/>
    </source>
</evidence>
<reference evidence="2" key="1">
    <citation type="submission" date="2013-02" db="EMBL/GenBank/DDBJ databases">
        <authorList>
            <consortium name="The Broad Institute Genome Sequencing Platform"/>
            <person name="Cuomo C."/>
            <person name="Becnel J."/>
            <person name="Sanscrainte N."/>
            <person name="Walker B."/>
            <person name="Young S.K."/>
            <person name="Zeng Q."/>
            <person name="Gargeya S."/>
            <person name="Fitzgerald M."/>
            <person name="Haas B."/>
            <person name="Abouelleil A."/>
            <person name="Alvarado L."/>
            <person name="Arachchi H.M."/>
            <person name="Berlin A.M."/>
            <person name="Chapman S.B."/>
            <person name="Dewar J."/>
            <person name="Goldberg J."/>
            <person name="Griggs A."/>
            <person name="Gujja S."/>
            <person name="Hansen M."/>
            <person name="Howarth C."/>
            <person name="Imamovic A."/>
            <person name="Larimer J."/>
            <person name="McCowan C."/>
            <person name="Murphy C."/>
            <person name="Neiman D."/>
            <person name="Pearson M."/>
            <person name="Priest M."/>
            <person name="Roberts A."/>
            <person name="Saif S."/>
            <person name="Shea T."/>
            <person name="Sisk P."/>
            <person name="Sykes S."/>
            <person name="Wortman J."/>
            <person name="Nusbaum C."/>
            <person name="Birren B."/>
        </authorList>
    </citation>
    <scope>NUCLEOTIDE SEQUENCE [LARGE SCALE GENOMIC DNA]</scope>
    <source>
        <strain evidence="2">PRA339</strain>
    </source>
</reference>
<sequence>MNFIQKLRILIHGINICQTNKLQSKTNENITSKADHTGNIADEKSTDERNIMEEKQDILVESDTCNYYENAEFLDSQFKESSHVYENCYENLTSPEYFITTDEVTDLPLKEYLEYFSLDKLVLENLLNICNLKFRNSDGQIITYTFLDFSKNRLIEDSDYPSIYKSNTIIEDKSINNEVKNEKGQNSQFKNYLTKGIKKENKTKNYEEHKCNQENRKFLILDEFYEEIDGPSIMPENKLDDKKNKNKYMENIYEEVNPPPLNIIENERFIKNYKKSKSNQFNDQTPFDGRNSSIKIYERFRADENLLAENIYEEIDFSSLKTREKTHFLNSYENIDTFLASKISIVKNISETQEKLPRINNIIDPSNDKCYKDMNPLPFSGSEDLNTNNEVAKVPSNFHKKFDAKEICNIIDNFQQKIQGNELEKKDMKVNYSKNFKFKSFSCFPRRGNFRVQNQSDFIHKKHISSYAEGNLISIKFTKNPISE</sequence>
<organism evidence="1 2">
    <name type="scientific">Anncaliia algerae PRA339</name>
    <dbReference type="NCBI Taxonomy" id="1288291"/>
    <lineage>
        <taxon>Eukaryota</taxon>
        <taxon>Fungi</taxon>
        <taxon>Fungi incertae sedis</taxon>
        <taxon>Microsporidia</taxon>
        <taxon>Tubulinosematoidea</taxon>
        <taxon>Tubulinosematidae</taxon>
        <taxon>Anncaliia</taxon>
    </lineage>
</organism>
<dbReference type="EMBL" id="KK365131">
    <property type="protein sequence ID" value="KCZ82219.1"/>
    <property type="molecule type" value="Genomic_DNA"/>
</dbReference>
<dbReference type="AlphaFoldDB" id="A0A059F5F5"/>
<reference evidence="1 2" key="2">
    <citation type="submission" date="2014-03" db="EMBL/GenBank/DDBJ databases">
        <title>The Genome Sequence of Anncaliia algerae insect isolate PRA339.</title>
        <authorList>
            <consortium name="The Broad Institute Genome Sequencing Platform"/>
            <consortium name="The Broad Institute Genome Sequencing Center for Infectious Disease"/>
            <person name="Cuomo C."/>
            <person name="Becnel J."/>
            <person name="Sanscrainte N."/>
            <person name="Walker B."/>
            <person name="Young S.K."/>
            <person name="Zeng Q."/>
            <person name="Gargeya S."/>
            <person name="Fitzgerald M."/>
            <person name="Haas B."/>
            <person name="Abouelleil A."/>
            <person name="Alvarado L."/>
            <person name="Arachchi H.M."/>
            <person name="Berlin A.M."/>
            <person name="Chapman S.B."/>
            <person name="Dewar J."/>
            <person name="Goldberg J."/>
            <person name="Griggs A."/>
            <person name="Gujja S."/>
            <person name="Hansen M."/>
            <person name="Howarth C."/>
            <person name="Imamovic A."/>
            <person name="Larimer J."/>
            <person name="McCowan C."/>
            <person name="Murphy C."/>
            <person name="Neiman D."/>
            <person name="Pearson M."/>
            <person name="Priest M."/>
            <person name="Roberts A."/>
            <person name="Saif S."/>
            <person name="Shea T."/>
            <person name="Sisk P."/>
            <person name="Sykes S."/>
            <person name="Wortman J."/>
            <person name="Nusbaum C."/>
            <person name="Birren B."/>
        </authorList>
    </citation>
    <scope>NUCLEOTIDE SEQUENCE [LARGE SCALE GENOMIC DNA]</scope>
    <source>
        <strain evidence="1 2">PRA339</strain>
    </source>
</reference>
<proteinExistence type="predicted"/>
<protein>
    <submittedName>
        <fullName evidence="1">Uncharacterized protein</fullName>
    </submittedName>
</protein>
<accession>A0A059F5F5</accession>
<dbReference type="OrthoDB" id="10421724at2759"/>
<gene>
    <name evidence="1" type="ORF">H312_00242</name>
</gene>
<evidence type="ECO:0000313" key="2">
    <source>
        <dbReference type="Proteomes" id="UP000030655"/>
    </source>
</evidence>